<sequence length="314" mass="35448">VIETIYIEEDLQVHPRASRLLKRFPGARIIPCQHYTEVFNPAAQSFDLQKQHPALILARKKGNLVLPAPNGFGISNGPNFYFSHMLNCLYDCRYCFLQGMFRSAHYVLFVNFEDFEAEIDSTIANSHEQTPYFHSGYDCDSLALESLTGFVKHFVPFFAKRPDAFLELRTKSIAIGNLLKIPPVPNVVVAFSFTPAETAVAVEHGCPSIRDRVHAAGELAGAGWPIGIRLDPLLWYKGWRAGYDALIDKIATTIPSSALHSVSLGPLRFPSDMFQKIERMYPKDKLLNGPLIRRNRFVSYSEPREAQLLSFVEQ</sequence>
<dbReference type="PANTHER" id="PTHR37822:SF2">
    <property type="entry name" value="SPORE PHOTOPRODUCT LYASE"/>
    <property type="match status" value="1"/>
</dbReference>
<dbReference type="InterPro" id="IPR049539">
    <property type="entry name" value="SPL"/>
</dbReference>
<dbReference type="GO" id="GO:0042601">
    <property type="term" value="C:endospore-forming forespore"/>
    <property type="evidence" value="ECO:0007669"/>
    <property type="project" value="TreeGrafter"/>
</dbReference>
<dbReference type="GO" id="GO:0051539">
    <property type="term" value="F:4 iron, 4 sulfur cluster binding"/>
    <property type="evidence" value="ECO:0007669"/>
    <property type="project" value="TreeGrafter"/>
</dbReference>
<dbReference type="Pfam" id="PF20903">
    <property type="entry name" value="SPL"/>
    <property type="match status" value="1"/>
</dbReference>
<proteinExistence type="predicted"/>
<feature type="non-terminal residue" evidence="1">
    <location>
        <position position="314"/>
    </location>
</feature>
<dbReference type="GO" id="GO:0003913">
    <property type="term" value="F:DNA photolyase activity"/>
    <property type="evidence" value="ECO:0007669"/>
    <property type="project" value="TreeGrafter"/>
</dbReference>
<evidence type="ECO:0000313" key="1">
    <source>
        <dbReference type="EMBL" id="SVB91440.1"/>
    </source>
</evidence>
<dbReference type="PANTHER" id="PTHR37822">
    <property type="entry name" value="SPORE PHOTOPRODUCT LYASE-RELATED"/>
    <property type="match status" value="1"/>
</dbReference>
<reference evidence="1" key="1">
    <citation type="submission" date="2018-05" db="EMBL/GenBank/DDBJ databases">
        <authorList>
            <person name="Lanie J.A."/>
            <person name="Ng W.-L."/>
            <person name="Kazmierczak K.M."/>
            <person name="Andrzejewski T.M."/>
            <person name="Davidsen T.M."/>
            <person name="Wayne K.J."/>
            <person name="Tettelin H."/>
            <person name="Glass J.I."/>
            <person name="Rusch D."/>
            <person name="Podicherti R."/>
            <person name="Tsui H.-C.T."/>
            <person name="Winkler M.E."/>
        </authorList>
    </citation>
    <scope>NUCLEOTIDE SEQUENCE</scope>
</reference>
<dbReference type="Gene3D" id="3.80.30.30">
    <property type="match status" value="1"/>
</dbReference>
<evidence type="ECO:0008006" key="2">
    <source>
        <dbReference type="Google" id="ProtNLM"/>
    </source>
</evidence>
<accession>A0A382HVY3</accession>
<organism evidence="1">
    <name type="scientific">marine metagenome</name>
    <dbReference type="NCBI Taxonomy" id="408172"/>
    <lineage>
        <taxon>unclassified sequences</taxon>
        <taxon>metagenomes</taxon>
        <taxon>ecological metagenomes</taxon>
    </lineage>
</organism>
<gene>
    <name evidence="1" type="ORF">METZ01_LOCUS244294</name>
</gene>
<dbReference type="EMBL" id="UINC01063619">
    <property type="protein sequence ID" value="SVB91440.1"/>
    <property type="molecule type" value="Genomic_DNA"/>
</dbReference>
<feature type="non-terminal residue" evidence="1">
    <location>
        <position position="1"/>
    </location>
</feature>
<protein>
    <recommendedName>
        <fullName evidence="2">DNA photolyase</fullName>
    </recommendedName>
</protein>
<dbReference type="AlphaFoldDB" id="A0A382HVY3"/>
<dbReference type="GO" id="GO:1904047">
    <property type="term" value="F:S-adenosyl-L-methionine binding"/>
    <property type="evidence" value="ECO:0007669"/>
    <property type="project" value="TreeGrafter"/>
</dbReference>
<dbReference type="Gene3D" id="3.40.50.12110">
    <property type="match status" value="1"/>
</dbReference>
<name>A0A382HVY3_9ZZZZ</name>